<evidence type="ECO:0000256" key="1">
    <source>
        <dbReference type="SAM" id="MobiDB-lite"/>
    </source>
</evidence>
<dbReference type="VEuPathDB" id="FungiDB:PSHT_10605"/>
<name>A0A2S4V8U6_9BASI</name>
<dbReference type="Proteomes" id="UP000238274">
    <property type="component" value="Unassembled WGS sequence"/>
</dbReference>
<keyword evidence="3" id="KW-1185">Reference proteome</keyword>
<accession>A0A2S4V8U6</accession>
<reference evidence="3" key="2">
    <citation type="journal article" date="2018" name="BMC Genomics">
        <title>Genomic insights into host adaptation between the wheat stripe rust pathogen (Puccinia striiformis f. sp. tritici) and the barley stripe rust pathogen (Puccinia striiformis f. sp. hordei).</title>
        <authorList>
            <person name="Xia C."/>
            <person name="Wang M."/>
            <person name="Yin C."/>
            <person name="Cornejo O.E."/>
            <person name="Hulbert S.H."/>
            <person name="Chen X."/>
        </authorList>
    </citation>
    <scope>NUCLEOTIDE SEQUENCE [LARGE SCALE GENOMIC DNA]</scope>
    <source>
        <strain evidence="3">93TX-2</strain>
    </source>
</reference>
<protein>
    <submittedName>
        <fullName evidence="2">Uncharacterized protein</fullName>
    </submittedName>
</protein>
<evidence type="ECO:0000313" key="2">
    <source>
        <dbReference type="EMBL" id="POW05918.1"/>
    </source>
</evidence>
<sequence>MLTLIYQDLPPRGDKMMAAEIQAQVDNNWAMRIRMTYAQLVMVHYYVPKSKKLHNGLKLTNNSAYYGPHRLNFKNTTHNLFLIRTTSSSPTSRSLAISKGRLHRSKP</sequence>
<comment type="caution">
    <text evidence="2">The sequence shown here is derived from an EMBL/GenBank/DDBJ whole genome shotgun (WGS) entry which is preliminary data.</text>
</comment>
<dbReference type="EMBL" id="PKSM01000165">
    <property type="protein sequence ID" value="POW05918.1"/>
    <property type="molecule type" value="Genomic_DNA"/>
</dbReference>
<dbReference type="AlphaFoldDB" id="A0A2S4V8U6"/>
<gene>
    <name evidence="2" type="ORF">PSHT_10605</name>
</gene>
<reference evidence="3" key="3">
    <citation type="journal article" date="2018" name="Mol. Plant Microbe Interact.">
        <title>Genome sequence resources for the wheat stripe rust pathogen (Puccinia striiformis f. sp. tritici) and the barley stripe rust pathogen (Puccinia striiformis f. sp. hordei).</title>
        <authorList>
            <person name="Xia C."/>
            <person name="Wang M."/>
            <person name="Yin C."/>
            <person name="Cornejo O.E."/>
            <person name="Hulbert S.H."/>
            <person name="Chen X."/>
        </authorList>
    </citation>
    <scope>NUCLEOTIDE SEQUENCE [LARGE SCALE GENOMIC DNA]</scope>
    <source>
        <strain evidence="3">93TX-2</strain>
    </source>
</reference>
<feature type="region of interest" description="Disordered" evidence="1">
    <location>
        <begin position="87"/>
        <end position="107"/>
    </location>
</feature>
<evidence type="ECO:0000313" key="3">
    <source>
        <dbReference type="Proteomes" id="UP000238274"/>
    </source>
</evidence>
<reference evidence="2 3" key="1">
    <citation type="submission" date="2017-12" db="EMBL/GenBank/DDBJ databases">
        <title>Gene loss provides genomic basis for host adaptation in cereal stripe rust fungi.</title>
        <authorList>
            <person name="Xia C."/>
        </authorList>
    </citation>
    <scope>NUCLEOTIDE SEQUENCE [LARGE SCALE GENOMIC DNA]</scope>
    <source>
        <strain evidence="2 3">93TX-2</strain>
    </source>
</reference>
<organism evidence="2 3">
    <name type="scientific">Puccinia striiformis</name>
    <dbReference type="NCBI Taxonomy" id="27350"/>
    <lineage>
        <taxon>Eukaryota</taxon>
        <taxon>Fungi</taxon>
        <taxon>Dikarya</taxon>
        <taxon>Basidiomycota</taxon>
        <taxon>Pucciniomycotina</taxon>
        <taxon>Pucciniomycetes</taxon>
        <taxon>Pucciniales</taxon>
        <taxon>Pucciniaceae</taxon>
        <taxon>Puccinia</taxon>
    </lineage>
</organism>
<proteinExistence type="predicted"/>